<organism evidence="1 2">
    <name type="scientific">Arachnia propionica</name>
    <dbReference type="NCBI Taxonomy" id="1750"/>
    <lineage>
        <taxon>Bacteria</taxon>
        <taxon>Bacillati</taxon>
        <taxon>Actinomycetota</taxon>
        <taxon>Actinomycetes</taxon>
        <taxon>Propionibacteriales</taxon>
        <taxon>Propionibacteriaceae</taxon>
        <taxon>Arachnia</taxon>
    </lineage>
</organism>
<protein>
    <submittedName>
        <fullName evidence="1">ArsR family transcriptional regulator</fullName>
    </submittedName>
</protein>
<accession>A0A3P1T247</accession>
<comment type="caution">
    <text evidence="1">The sequence shown here is derived from an EMBL/GenBank/DDBJ whole genome shotgun (WGS) entry which is preliminary data.</text>
</comment>
<evidence type="ECO:0000313" key="1">
    <source>
        <dbReference type="EMBL" id="RRD03480.1"/>
    </source>
</evidence>
<proteinExistence type="predicted"/>
<dbReference type="Gene3D" id="1.10.10.10">
    <property type="entry name" value="Winged helix-like DNA-binding domain superfamily/Winged helix DNA-binding domain"/>
    <property type="match status" value="1"/>
</dbReference>
<dbReference type="InterPro" id="IPR036388">
    <property type="entry name" value="WH-like_DNA-bd_sf"/>
</dbReference>
<dbReference type="SUPFAM" id="SSF46785">
    <property type="entry name" value="Winged helix' DNA-binding domain"/>
    <property type="match status" value="1"/>
</dbReference>
<dbReference type="AlphaFoldDB" id="A0A3P1T247"/>
<name>A0A3P1T247_9ACTN</name>
<dbReference type="OrthoDB" id="3399802at2"/>
<dbReference type="Pfam" id="PF12840">
    <property type="entry name" value="HTH_20"/>
    <property type="match status" value="1"/>
</dbReference>
<sequence length="240" mass="26209">MRPWASTSFTEFMVKMLQPVTCCKIVSVTTTPHGLGPTRARVLALLQTAAAPMTITQIAERLDLHQNSSRFHLEALVATGYATRHQVGTGGPGRPPMHYQATSESPEMHHVHLVELTQTLLGQLCLLSPDPGASAIEAGRTWGSSLASQEERDHELPETTVIDLVRHLGERGFTTTRDQAGLCFSRCPFRGTVRDDLLPLVCAVHQGFLDGFLEGTRVHSGLLEIGEQTCRVDLGIHEQG</sequence>
<gene>
    <name evidence="1" type="ORF">EII34_13820</name>
</gene>
<dbReference type="EMBL" id="RQZG01000019">
    <property type="protein sequence ID" value="RRD03480.1"/>
    <property type="molecule type" value="Genomic_DNA"/>
</dbReference>
<dbReference type="CDD" id="cd00090">
    <property type="entry name" value="HTH_ARSR"/>
    <property type="match status" value="1"/>
</dbReference>
<dbReference type="InterPro" id="IPR011991">
    <property type="entry name" value="ArsR-like_HTH"/>
</dbReference>
<dbReference type="InterPro" id="IPR036390">
    <property type="entry name" value="WH_DNA-bd_sf"/>
</dbReference>
<dbReference type="Proteomes" id="UP000280819">
    <property type="component" value="Unassembled WGS sequence"/>
</dbReference>
<evidence type="ECO:0000313" key="2">
    <source>
        <dbReference type="Proteomes" id="UP000280819"/>
    </source>
</evidence>
<reference evidence="1 2" key="1">
    <citation type="submission" date="2018-11" db="EMBL/GenBank/DDBJ databases">
        <title>Genomes From Bacteria Associated with the Canine Oral Cavity: a Test Case for Automated Genome-Based Taxonomic Assignment.</title>
        <authorList>
            <person name="Coil D.A."/>
            <person name="Jospin G."/>
            <person name="Darling A.E."/>
            <person name="Wallis C."/>
            <person name="Davis I.J."/>
            <person name="Harris S."/>
            <person name="Eisen J.A."/>
            <person name="Holcombe L.J."/>
            <person name="O'Flynn C."/>
        </authorList>
    </citation>
    <scope>NUCLEOTIDE SEQUENCE [LARGE SCALE GENOMIC DNA]</scope>
    <source>
        <strain evidence="1 2">OH887_COT-365</strain>
    </source>
</reference>